<evidence type="ECO:0000313" key="3">
    <source>
        <dbReference type="Proteomes" id="UP000789759"/>
    </source>
</evidence>
<dbReference type="Gene3D" id="1.10.30.10">
    <property type="entry name" value="High mobility group box domain"/>
    <property type="match status" value="1"/>
</dbReference>
<feature type="compositionally biased region" description="Polar residues" evidence="1">
    <location>
        <begin position="239"/>
        <end position="252"/>
    </location>
</feature>
<keyword evidence="3" id="KW-1185">Reference proteome</keyword>
<proteinExistence type="predicted"/>
<evidence type="ECO:0000313" key="2">
    <source>
        <dbReference type="EMBL" id="CAG8708958.1"/>
    </source>
</evidence>
<feature type="region of interest" description="Disordered" evidence="1">
    <location>
        <begin position="230"/>
        <end position="252"/>
    </location>
</feature>
<dbReference type="EMBL" id="CAJVQA010011599">
    <property type="protein sequence ID" value="CAG8708958.1"/>
    <property type="molecule type" value="Genomic_DNA"/>
</dbReference>
<dbReference type="AlphaFoldDB" id="A0A9N9HW97"/>
<sequence>MDENARKKYCGLLMFDVPTPSFSKSNRTSSSQLTIDSTSSLENSSIRTQDKFIFTSFLEPMKVNPQPSKNKPTKNNQVIKVPLHQKKRIQRPLNSFLLYKRSKQPEKITCQHGDVINAEMSGIHANFLQKEPEERKFHWQNSTDKKQENSMVTYPEYYYYPKLSNFSDHKVEVTDSNQFRNMLLGTQTNDNMYALSTEYITMEHTDMSIPWAYDHFEQPNYSVLPSIFPKDDPKDDSSQSHIDTITSIPYPY</sequence>
<feature type="region of interest" description="Disordered" evidence="1">
    <location>
        <begin position="21"/>
        <end position="41"/>
    </location>
</feature>
<accession>A0A9N9HW97</accession>
<gene>
    <name evidence="2" type="ORF">CPELLU_LOCUS12224</name>
</gene>
<organism evidence="2 3">
    <name type="scientific">Cetraspora pellucida</name>
    <dbReference type="NCBI Taxonomy" id="1433469"/>
    <lineage>
        <taxon>Eukaryota</taxon>
        <taxon>Fungi</taxon>
        <taxon>Fungi incertae sedis</taxon>
        <taxon>Mucoromycota</taxon>
        <taxon>Glomeromycotina</taxon>
        <taxon>Glomeromycetes</taxon>
        <taxon>Diversisporales</taxon>
        <taxon>Gigasporaceae</taxon>
        <taxon>Cetraspora</taxon>
    </lineage>
</organism>
<protein>
    <submittedName>
        <fullName evidence="2">2585_t:CDS:1</fullName>
    </submittedName>
</protein>
<evidence type="ECO:0000256" key="1">
    <source>
        <dbReference type="SAM" id="MobiDB-lite"/>
    </source>
</evidence>
<feature type="compositionally biased region" description="Low complexity" evidence="1">
    <location>
        <begin position="28"/>
        <end position="40"/>
    </location>
</feature>
<name>A0A9N9HW97_9GLOM</name>
<reference evidence="2" key="1">
    <citation type="submission" date="2021-06" db="EMBL/GenBank/DDBJ databases">
        <authorList>
            <person name="Kallberg Y."/>
            <person name="Tangrot J."/>
            <person name="Rosling A."/>
        </authorList>
    </citation>
    <scope>NUCLEOTIDE SEQUENCE</scope>
    <source>
        <strain evidence="2">FL966</strain>
    </source>
</reference>
<comment type="caution">
    <text evidence="2">The sequence shown here is derived from an EMBL/GenBank/DDBJ whole genome shotgun (WGS) entry which is preliminary data.</text>
</comment>
<dbReference type="InterPro" id="IPR036910">
    <property type="entry name" value="HMG_box_dom_sf"/>
</dbReference>
<dbReference type="SUPFAM" id="SSF47095">
    <property type="entry name" value="HMG-box"/>
    <property type="match status" value="1"/>
</dbReference>
<dbReference type="Proteomes" id="UP000789759">
    <property type="component" value="Unassembled WGS sequence"/>
</dbReference>
<dbReference type="OrthoDB" id="6247875at2759"/>